<comment type="caution">
    <text evidence="4">The sequence shown here is derived from an EMBL/GenBank/DDBJ whole genome shotgun (WGS) entry which is preliminary data.</text>
</comment>
<dbReference type="SUPFAM" id="SSF48403">
    <property type="entry name" value="Ankyrin repeat"/>
    <property type="match status" value="1"/>
</dbReference>
<protein>
    <recommendedName>
        <fullName evidence="6">Ankyrin repeat domain-containing protein</fullName>
    </recommendedName>
</protein>
<dbReference type="RefSeq" id="WP_346145506.1">
    <property type="nucleotide sequence ID" value="NZ_BAAATE010000004.1"/>
</dbReference>
<evidence type="ECO:0000256" key="3">
    <source>
        <dbReference type="PROSITE-ProRule" id="PRU00023"/>
    </source>
</evidence>
<dbReference type="Proteomes" id="UP001501666">
    <property type="component" value="Unassembled WGS sequence"/>
</dbReference>
<dbReference type="Pfam" id="PF12796">
    <property type="entry name" value="Ank_2"/>
    <property type="match status" value="1"/>
</dbReference>
<keyword evidence="5" id="KW-1185">Reference proteome</keyword>
<organism evidence="4 5">
    <name type="scientific">Nonomuraea recticatena</name>
    <dbReference type="NCBI Taxonomy" id="46178"/>
    <lineage>
        <taxon>Bacteria</taxon>
        <taxon>Bacillati</taxon>
        <taxon>Actinomycetota</taxon>
        <taxon>Actinomycetes</taxon>
        <taxon>Streptosporangiales</taxon>
        <taxon>Streptosporangiaceae</taxon>
        <taxon>Nonomuraea</taxon>
    </lineage>
</organism>
<evidence type="ECO:0008006" key="6">
    <source>
        <dbReference type="Google" id="ProtNLM"/>
    </source>
</evidence>
<feature type="repeat" description="ANK" evidence="3">
    <location>
        <begin position="68"/>
        <end position="94"/>
    </location>
</feature>
<proteinExistence type="predicted"/>
<keyword evidence="1" id="KW-0677">Repeat</keyword>
<keyword evidence="2 3" id="KW-0040">ANK repeat</keyword>
<dbReference type="PANTHER" id="PTHR24171:SF8">
    <property type="entry name" value="BRCA1-ASSOCIATED RING DOMAIN PROTEIN 1"/>
    <property type="match status" value="1"/>
</dbReference>
<evidence type="ECO:0000256" key="1">
    <source>
        <dbReference type="ARBA" id="ARBA00022737"/>
    </source>
</evidence>
<evidence type="ECO:0000313" key="5">
    <source>
        <dbReference type="Proteomes" id="UP001501666"/>
    </source>
</evidence>
<evidence type="ECO:0000313" key="4">
    <source>
        <dbReference type="EMBL" id="GAA2653535.1"/>
    </source>
</evidence>
<dbReference type="PROSITE" id="PS50088">
    <property type="entry name" value="ANK_REPEAT"/>
    <property type="match status" value="2"/>
</dbReference>
<dbReference type="InterPro" id="IPR036770">
    <property type="entry name" value="Ankyrin_rpt-contain_sf"/>
</dbReference>
<reference evidence="5" key="1">
    <citation type="journal article" date="2019" name="Int. J. Syst. Evol. Microbiol.">
        <title>The Global Catalogue of Microorganisms (GCM) 10K type strain sequencing project: providing services to taxonomists for standard genome sequencing and annotation.</title>
        <authorList>
            <consortium name="The Broad Institute Genomics Platform"/>
            <consortium name="The Broad Institute Genome Sequencing Center for Infectious Disease"/>
            <person name="Wu L."/>
            <person name="Ma J."/>
        </authorList>
    </citation>
    <scope>NUCLEOTIDE SEQUENCE [LARGE SCALE GENOMIC DNA]</scope>
    <source>
        <strain evidence="5">JCM 6835</strain>
    </source>
</reference>
<dbReference type="EMBL" id="BAAATE010000004">
    <property type="protein sequence ID" value="GAA2653535.1"/>
    <property type="molecule type" value="Genomic_DNA"/>
</dbReference>
<evidence type="ECO:0000256" key="2">
    <source>
        <dbReference type="ARBA" id="ARBA00023043"/>
    </source>
</evidence>
<dbReference type="PANTHER" id="PTHR24171">
    <property type="entry name" value="ANKYRIN REPEAT DOMAIN-CONTAINING PROTEIN 39-RELATED"/>
    <property type="match status" value="1"/>
</dbReference>
<feature type="repeat" description="ANK" evidence="3">
    <location>
        <begin position="36"/>
        <end position="68"/>
    </location>
</feature>
<dbReference type="InterPro" id="IPR002110">
    <property type="entry name" value="Ankyrin_rpt"/>
</dbReference>
<sequence>MSPYGWSGMYGFSWNDLDQVRARLDGGAAPNSGLDGDVPPLHNVAEWGSPAVITELIRRGADVDAEHEGRTALWVAVFMKKLDNVRVLVSAGADPWHPGMGGWSPGRLNLAGPAPELFGSPPGEIGLSEPETAAVAEAQRLINALGDFDYDGLSIECVSGMNAADAAQRLNATPVDEAQVQELMEDPWSAEDDGESVVGITNVPGGCVITQPWGFGANSHSAQLSVGTVCYGMYANPKSGNQGSVAINGVLVESDTHPGGGNAFHGQPTEEILREYLYQGEALAYCANGAGLRLTDNRAIVGPADIWVRVPD</sequence>
<name>A0ABP6DYY9_9ACTN</name>
<accession>A0ABP6DYY9</accession>
<dbReference type="SMART" id="SM00248">
    <property type="entry name" value="ANK"/>
    <property type="match status" value="2"/>
</dbReference>
<gene>
    <name evidence="4" type="ORF">GCM10010412_021720</name>
</gene>
<dbReference type="Gene3D" id="1.25.40.20">
    <property type="entry name" value="Ankyrin repeat-containing domain"/>
    <property type="match status" value="1"/>
</dbReference>
<dbReference type="PROSITE" id="PS50297">
    <property type="entry name" value="ANK_REP_REGION"/>
    <property type="match status" value="1"/>
</dbReference>